<dbReference type="GO" id="GO:0016020">
    <property type="term" value="C:membrane"/>
    <property type="evidence" value="ECO:0007669"/>
    <property type="project" value="UniProtKB-SubCell"/>
</dbReference>
<comment type="subcellular location">
    <subcellularLocation>
        <location evidence="1">Membrane</location>
        <topology evidence="1">Single-pass membrane protein</topology>
    </subcellularLocation>
</comment>
<name>A0A7M7JVP1_VARDE</name>
<dbReference type="SUPFAM" id="SSF48726">
    <property type="entry name" value="Immunoglobulin"/>
    <property type="match status" value="3"/>
</dbReference>
<dbReference type="Pfam" id="PF08205">
    <property type="entry name" value="C2-set_2"/>
    <property type="match status" value="1"/>
</dbReference>
<accession>A0A7M7JVP1</accession>
<organism evidence="8 9">
    <name type="scientific">Varroa destructor</name>
    <name type="common">Honeybee mite</name>
    <dbReference type="NCBI Taxonomy" id="109461"/>
    <lineage>
        <taxon>Eukaryota</taxon>
        <taxon>Metazoa</taxon>
        <taxon>Ecdysozoa</taxon>
        <taxon>Arthropoda</taxon>
        <taxon>Chelicerata</taxon>
        <taxon>Arachnida</taxon>
        <taxon>Acari</taxon>
        <taxon>Parasitiformes</taxon>
        <taxon>Mesostigmata</taxon>
        <taxon>Gamasina</taxon>
        <taxon>Dermanyssoidea</taxon>
        <taxon>Varroidae</taxon>
        <taxon>Varroa</taxon>
    </lineage>
</organism>
<dbReference type="SMART" id="SM00409">
    <property type="entry name" value="IG"/>
    <property type="match status" value="4"/>
</dbReference>
<dbReference type="PROSITE" id="PS50835">
    <property type="entry name" value="IG_LIKE"/>
    <property type="match status" value="3"/>
</dbReference>
<dbReference type="Pfam" id="PF07686">
    <property type="entry name" value="V-set"/>
    <property type="match status" value="1"/>
</dbReference>
<proteinExistence type="predicted"/>
<dbReference type="GeneID" id="111246458"/>
<dbReference type="InterPro" id="IPR013783">
    <property type="entry name" value="Ig-like_fold"/>
</dbReference>
<dbReference type="InterPro" id="IPR007110">
    <property type="entry name" value="Ig-like_dom"/>
</dbReference>
<evidence type="ECO:0000256" key="6">
    <source>
        <dbReference type="SAM" id="SignalP"/>
    </source>
</evidence>
<sequence length="479" mass="53158">MRLLPFVIFLFLLDGYSASSDSNVTLVRSSERFQVKCPTVPTRKRVRDIVWFKDNHTHPIYRYSADNAVSLYGHPTIHQHQPLEMWKGRVFSFVEDKEQPMLTIGKANPSDSGVYVCQVTLSDRHSLATSTTVLIVGDSNRPELFYTETGQRIKAFVGPMVEGDDLRVTCVIQRGFTLQWFLNERRISEGYLTTKSATRLSAGVRIAGPSANSSVVQSKLWLKALTRDMHGAVLKCAAYNEEHNLTTPVSAAISLWTRPAEMRIQSRTFSAGVPASVECEIVGSRPVPEVTWRISGRPGQLASTFTHVSKDNAITTSVVTFVPTEEDQGRTLICEAQNQALHNFPGSSANQTLVLNVFYKPNVECHTNRLGPLEEGTILVIYCKYRANPETAEIIWYKDGARLERNAPVLVEHSVRGKHSGRYSCEAVNAEGAARCQEIVIAVNSAPQPTVSRSSVSHLILAQMIIVFAVAQTLLHRGC</sequence>
<keyword evidence="3" id="KW-1133">Transmembrane helix</keyword>
<dbReference type="KEGG" id="vde:111246458"/>
<evidence type="ECO:0000256" key="1">
    <source>
        <dbReference type="ARBA" id="ARBA00004167"/>
    </source>
</evidence>
<dbReference type="PANTHER" id="PTHR23278">
    <property type="entry name" value="SIDESTEP PROTEIN"/>
    <property type="match status" value="1"/>
</dbReference>
<dbReference type="Pfam" id="PF13927">
    <property type="entry name" value="Ig_3"/>
    <property type="match status" value="1"/>
</dbReference>
<dbReference type="InterPro" id="IPR013106">
    <property type="entry name" value="Ig_V-set"/>
</dbReference>
<keyword evidence="4" id="KW-0472">Membrane</keyword>
<evidence type="ECO:0000256" key="2">
    <source>
        <dbReference type="ARBA" id="ARBA00022692"/>
    </source>
</evidence>
<dbReference type="CDD" id="cd00096">
    <property type="entry name" value="Ig"/>
    <property type="match status" value="1"/>
</dbReference>
<feature type="signal peptide" evidence="6">
    <location>
        <begin position="1"/>
        <end position="18"/>
    </location>
</feature>
<protein>
    <recommendedName>
        <fullName evidence="7">Ig-like domain-containing protein</fullName>
    </recommendedName>
</protein>
<dbReference type="InterPro" id="IPR013162">
    <property type="entry name" value="CD80_C2-set"/>
</dbReference>
<dbReference type="InterPro" id="IPR003599">
    <property type="entry name" value="Ig_sub"/>
</dbReference>
<dbReference type="AlphaFoldDB" id="A0A7M7JVP1"/>
<evidence type="ECO:0000259" key="7">
    <source>
        <dbReference type="PROSITE" id="PS50835"/>
    </source>
</evidence>
<reference evidence="8" key="1">
    <citation type="submission" date="2021-01" db="UniProtKB">
        <authorList>
            <consortium name="EnsemblMetazoa"/>
        </authorList>
    </citation>
    <scope>IDENTIFICATION</scope>
</reference>
<dbReference type="InterPro" id="IPR003598">
    <property type="entry name" value="Ig_sub2"/>
</dbReference>
<feature type="domain" description="Ig-like" evidence="7">
    <location>
        <begin position="361"/>
        <end position="442"/>
    </location>
</feature>
<feature type="domain" description="Ig-like" evidence="7">
    <location>
        <begin position="248"/>
        <end position="354"/>
    </location>
</feature>
<keyword evidence="6" id="KW-0732">Signal</keyword>
<dbReference type="Proteomes" id="UP000594260">
    <property type="component" value="Unplaced"/>
</dbReference>
<evidence type="ECO:0000313" key="8">
    <source>
        <dbReference type="EnsemblMetazoa" id="XP_022651814"/>
    </source>
</evidence>
<keyword evidence="2" id="KW-0812">Transmembrane</keyword>
<dbReference type="PANTHER" id="PTHR23278:SF19">
    <property type="entry name" value="OBSCURIN"/>
    <property type="match status" value="1"/>
</dbReference>
<dbReference type="SMART" id="SM00408">
    <property type="entry name" value="IGc2"/>
    <property type="match status" value="3"/>
</dbReference>
<evidence type="ECO:0000313" key="9">
    <source>
        <dbReference type="Proteomes" id="UP000594260"/>
    </source>
</evidence>
<keyword evidence="5" id="KW-1015">Disulfide bond</keyword>
<dbReference type="OrthoDB" id="10039395at2759"/>
<dbReference type="RefSeq" id="XP_022651814.1">
    <property type="nucleotide sequence ID" value="XM_022796079.1"/>
</dbReference>
<dbReference type="InterPro" id="IPR036179">
    <property type="entry name" value="Ig-like_dom_sf"/>
</dbReference>
<feature type="chain" id="PRO_5029474725" description="Ig-like domain-containing protein" evidence="6">
    <location>
        <begin position="19"/>
        <end position="479"/>
    </location>
</feature>
<evidence type="ECO:0000256" key="3">
    <source>
        <dbReference type="ARBA" id="ARBA00022989"/>
    </source>
</evidence>
<dbReference type="EnsemblMetazoa" id="XM_022796079">
    <property type="protein sequence ID" value="XP_022651814"/>
    <property type="gene ID" value="LOC111246458"/>
</dbReference>
<keyword evidence="9" id="KW-1185">Reference proteome</keyword>
<dbReference type="InParanoid" id="A0A7M7JVP1"/>
<feature type="domain" description="Ig-like" evidence="7">
    <location>
        <begin position="5"/>
        <end position="128"/>
    </location>
</feature>
<evidence type="ECO:0000256" key="4">
    <source>
        <dbReference type="ARBA" id="ARBA00023136"/>
    </source>
</evidence>
<dbReference type="Gene3D" id="2.60.40.10">
    <property type="entry name" value="Immunoglobulins"/>
    <property type="match status" value="4"/>
</dbReference>
<evidence type="ECO:0000256" key="5">
    <source>
        <dbReference type="ARBA" id="ARBA00023157"/>
    </source>
</evidence>